<evidence type="ECO:0000256" key="1">
    <source>
        <dbReference type="PROSITE-ProRule" id="PRU00339"/>
    </source>
</evidence>
<feature type="transmembrane region" description="Helical" evidence="2">
    <location>
        <begin position="281"/>
        <end position="302"/>
    </location>
</feature>
<proteinExistence type="predicted"/>
<gene>
    <name evidence="3" type="ORF">GCM10022286_12320</name>
</gene>
<reference evidence="3" key="1">
    <citation type="journal article" date="2014" name="Int. J. Syst. Evol. Microbiol.">
        <title>Complete genome of a new Firmicutes species belonging to the dominant human colonic microbiota ('Ruminococcus bicirculans') reveals two chromosomes and a selective capacity to utilize plant glucans.</title>
        <authorList>
            <consortium name="NISC Comparative Sequencing Program"/>
            <person name="Wegmann U."/>
            <person name="Louis P."/>
            <person name="Goesmann A."/>
            <person name="Henrissat B."/>
            <person name="Duncan S.H."/>
            <person name="Flint H.J."/>
        </authorList>
    </citation>
    <scope>NUCLEOTIDE SEQUENCE</scope>
    <source>
        <strain evidence="3">JCM 17590</strain>
    </source>
</reference>
<dbReference type="InterPro" id="IPR011990">
    <property type="entry name" value="TPR-like_helical_dom_sf"/>
</dbReference>
<reference evidence="3" key="2">
    <citation type="submission" date="2023-12" db="EMBL/GenBank/DDBJ databases">
        <authorList>
            <person name="Sun Q."/>
            <person name="Inoue M."/>
        </authorList>
    </citation>
    <scope>NUCLEOTIDE SEQUENCE</scope>
    <source>
        <strain evidence="3">JCM 17590</strain>
    </source>
</reference>
<evidence type="ECO:0008006" key="5">
    <source>
        <dbReference type="Google" id="ProtNLM"/>
    </source>
</evidence>
<evidence type="ECO:0000256" key="2">
    <source>
        <dbReference type="SAM" id="Phobius"/>
    </source>
</evidence>
<feature type="transmembrane region" description="Helical" evidence="2">
    <location>
        <begin position="184"/>
        <end position="203"/>
    </location>
</feature>
<dbReference type="Gene3D" id="1.25.40.10">
    <property type="entry name" value="Tetratricopeptide repeat domain"/>
    <property type="match status" value="2"/>
</dbReference>
<evidence type="ECO:0000313" key="4">
    <source>
        <dbReference type="Proteomes" id="UP001415169"/>
    </source>
</evidence>
<keyword evidence="2" id="KW-1133">Transmembrane helix</keyword>
<sequence>METRALLHLGRDGQARDRVQRLLAEHPESEQLWRLHAIASARLRDFAVAWQSSREAVRLAPSEWRTHYVAAQVDLWAGHPYADTWNRALEAVRLSPGNPEAHLLFGNVALAMKDLRSARQAYEETLRLDPQNAVARQNLGVVAIRMGDTTAAAAGFAGALGLDANVANAQRNLLVVTRIALNRVQLIGVGVMFAVVALVMGASAESGRVQLTCRLVAFVLWSGALAGAALYLRRAVRSGGAPLRGFLRAFPRRSPDSMTRVVLLAVALVALLAIIVAPFPFAVAGVPIAFLSLIICNLISWVQRFSSP</sequence>
<keyword evidence="2" id="KW-0812">Transmembrane</keyword>
<feature type="transmembrane region" description="Helical" evidence="2">
    <location>
        <begin position="257"/>
        <end position="275"/>
    </location>
</feature>
<protein>
    <recommendedName>
        <fullName evidence="5">Tetratricopeptide repeat protein</fullName>
    </recommendedName>
</protein>
<dbReference type="EMBL" id="BAABBV010000001">
    <property type="protein sequence ID" value="GAA4158828.1"/>
    <property type="molecule type" value="Genomic_DNA"/>
</dbReference>
<name>A0ABP7ZIR7_9MICO</name>
<dbReference type="SMART" id="SM00028">
    <property type="entry name" value="TPR"/>
    <property type="match status" value="2"/>
</dbReference>
<dbReference type="SUPFAM" id="SSF48452">
    <property type="entry name" value="TPR-like"/>
    <property type="match status" value="1"/>
</dbReference>
<accession>A0ABP7ZIR7</accession>
<organism evidence="3 4">
    <name type="scientific">Gryllotalpicola daejeonensis</name>
    <dbReference type="NCBI Taxonomy" id="993087"/>
    <lineage>
        <taxon>Bacteria</taxon>
        <taxon>Bacillati</taxon>
        <taxon>Actinomycetota</taxon>
        <taxon>Actinomycetes</taxon>
        <taxon>Micrococcales</taxon>
        <taxon>Microbacteriaceae</taxon>
        <taxon>Gryllotalpicola</taxon>
    </lineage>
</organism>
<comment type="caution">
    <text evidence="3">The sequence shown here is derived from an EMBL/GenBank/DDBJ whole genome shotgun (WGS) entry which is preliminary data.</text>
</comment>
<keyword evidence="1" id="KW-0802">TPR repeat</keyword>
<dbReference type="Proteomes" id="UP001415169">
    <property type="component" value="Unassembled WGS sequence"/>
</dbReference>
<dbReference type="Pfam" id="PF14559">
    <property type="entry name" value="TPR_19"/>
    <property type="match status" value="1"/>
</dbReference>
<dbReference type="InterPro" id="IPR019734">
    <property type="entry name" value="TPR_rpt"/>
</dbReference>
<keyword evidence="2" id="KW-0472">Membrane</keyword>
<feature type="repeat" description="TPR" evidence="1">
    <location>
        <begin position="99"/>
        <end position="132"/>
    </location>
</feature>
<evidence type="ECO:0000313" key="3">
    <source>
        <dbReference type="EMBL" id="GAA4158828.1"/>
    </source>
</evidence>
<feature type="transmembrane region" description="Helical" evidence="2">
    <location>
        <begin position="215"/>
        <end position="236"/>
    </location>
</feature>
<keyword evidence="4" id="KW-1185">Reference proteome</keyword>
<dbReference type="PROSITE" id="PS50005">
    <property type="entry name" value="TPR"/>
    <property type="match status" value="1"/>
</dbReference>